<reference evidence="1 2" key="1">
    <citation type="submission" date="2011-08" db="EMBL/GenBank/DDBJ databases">
        <authorList>
            <person name="Liu Z.J."/>
            <person name="Shi F.L."/>
            <person name="Lu J.Q."/>
            <person name="Li M."/>
            <person name="Wang Z.L."/>
        </authorList>
    </citation>
    <scope>NUCLEOTIDE SEQUENCE [LARGE SCALE GENOMIC DNA]</scope>
    <source>
        <strain evidence="1 2">USNM 41457</strain>
    </source>
</reference>
<keyword evidence="2" id="KW-1185">Reference proteome</keyword>
<proteinExistence type="predicted"/>
<evidence type="ECO:0000313" key="1">
    <source>
        <dbReference type="EMBL" id="EJW01265.1"/>
    </source>
</evidence>
<organism evidence="1 2">
    <name type="scientific">Edhazardia aedis (strain USNM 41457)</name>
    <name type="common">Microsporidian parasite</name>
    <dbReference type="NCBI Taxonomy" id="1003232"/>
    <lineage>
        <taxon>Eukaryota</taxon>
        <taxon>Fungi</taxon>
        <taxon>Fungi incertae sedis</taxon>
        <taxon>Microsporidia</taxon>
        <taxon>Edhazardia</taxon>
    </lineage>
</organism>
<dbReference type="VEuPathDB" id="MicrosporidiaDB:EDEG_04038"/>
<dbReference type="Proteomes" id="UP000003163">
    <property type="component" value="Unassembled WGS sequence"/>
</dbReference>
<reference evidence="2" key="2">
    <citation type="submission" date="2015-07" db="EMBL/GenBank/DDBJ databases">
        <title>Contrasting host-pathogen interactions and genome evolution in two generalist and specialist microsporidian pathogens of mosquitoes.</title>
        <authorList>
            <consortium name="The Broad Institute Genomics Platform"/>
            <consortium name="The Broad Institute Genome Sequencing Center for Infectious Disease"/>
            <person name="Cuomo C.A."/>
            <person name="Sanscrainte N.D."/>
            <person name="Goldberg J.M."/>
            <person name="Heiman D."/>
            <person name="Young S."/>
            <person name="Zeng Q."/>
            <person name="Becnel J.J."/>
            <person name="Birren B.W."/>
        </authorList>
    </citation>
    <scope>NUCLEOTIDE SEQUENCE [LARGE SCALE GENOMIC DNA]</scope>
    <source>
        <strain evidence="2">USNM 41457</strain>
    </source>
</reference>
<sequence>MSFSNISLIINMNILFSTINLIKIDYITYYSQFYILNSTKRTLKQYIKTLNNNKSKLMFLINNRNDLENKNKTIRKFITDMQAKIWPTIFAKHFIVFIFIA</sequence>
<gene>
    <name evidence="1" type="ORF">EDEG_04038</name>
</gene>
<dbReference type="HOGENOM" id="CLU_2291677_0_0_1"/>
<protein>
    <submittedName>
        <fullName evidence="1">Uncharacterized protein</fullName>
    </submittedName>
</protein>
<dbReference type="AlphaFoldDB" id="J9DF82"/>
<dbReference type="InParanoid" id="J9DF82"/>
<evidence type="ECO:0000313" key="2">
    <source>
        <dbReference type="Proteomes" id="UP000003163"/>
    </source>
</evidence>
<comment type="caution">
    <text evidence="1">The sequence shown here is derived from an EMBL/GenBank/DDBJ whole genome shotgun (WGS) entry which is preliminary data.</text>
</comment>
<accession>J9DF82</accession>
<name>J9DF82_EDHAE</name>
<dbReference type="EMBL" id="AFBI03000209">
    <property type="protein sequence ID" value="EJW01265.1"/>
    <property type="molecule type" value="Genomic_DNA"/>
</dbReference>